<organism evidence="4 5">
    <name type="scientific">Adineta ricciae</name>
    <name type="common">Rotifer</name>
    <dbReference type="NCBI Taxonomy" id="249248"/>
    <lineage>
        <taxon>Eukaryota</taxon>
        <taxon>Metazoa</taxon>
        <taxon>Spiralia</taxon>
        <taxon>Gnathifera</taxon>
        <taxon>Rotifera</taxon>
        <taxon>Eurotatoria</taxon>
        <taxon>Bdelloidea</taxon>
        <taxon>Adinetida</taxon>
        <taxon>Adinetidae</taxon>
        <taxon>Adineta</taxon>
    </lineage>
</organism>
<evidence type="ECO:0000313" key="4">
    <source>
        <dbReference type="EMBL" id="CAF1665090.1"/>
    </source>
</evidence>
<sequence length="169" mass="20042">MSLLKPVHEFDTRQNPTVTVFDGSRSDENKLATQFWSTVVLVPPVESTLACKEIKQRTQSRPLNGDNKPRYTAAMTKAMKEKALRDKEYDEIAALKQAEDENKRIQSTRKRQQELRQLFYHQATTNRFRYREWAVPPVRKHEQDITICYPNEIDDNDEYDRQLVRWLPD</sequence>
<dbReference type="AlphaFoldDB" id="A0A816FS42"/>
<reference evidence="4" key="1">
    <citation type="submission" date="2021-02" db="EMBL/GenBank/DDBJ databases">
        <authorList>
            <person name="Nowell W R."/>
        </authorList>
    </citation>
    <scope>NUCLEOTIDE SEQUENCE</scope>
</reference>
<dbReference type="GO" id="GO:0060271">
    <property type="term" value="P:cilium assembly"/>
    <property type="evidence" value="ECO:0007669"/>
    <property type="project" value="InterPro"/>
</dbReference>
<accession>A0A816FS42</accession>
<evidence type="ECO:0000313" key="3">
    <source>
        <dbReference type="EMBL" id="CAF1104322.1"/>
    </source>
</evidence>
<evidence type="ECO:0000256" key="2">
    <source>
        <dbReference type="ARBA" id="ARBA00023657"/>
    </source>
</evidence>
<comment type="similarity">
    <text evidence="1">Belongs to the HOATZ family.</text>
</comment>
<dbReference type="InterPro" id="IPR040681">
    <property type="entry name" value="HOATZ-like"/>
</dbReference>
<keyword evidence="5" id="KW-1185">Reference proteome</keyword>
<protein>
    <recommendedName>
        <fullName evidence="2">Cilia- and flagella-associated protein HOATZ</fullName>
    </recommendedName>
</protein>
<name>A0A816FS42_ADIRI</name>
<dbReference type="EMBL" id="CAJNOJ010000098">
    <property type="protein sequence ID" value="CAF1104322.1"/>
    <property type="molecule type" value="Genomic_DNA"/>
</dbReference>
<proteinExistence type="inferred from homology"/>
<dbReference type="Proteomes" id="UP000663852">
    <property type="component" value="Unassembled WGS sequence"/>
</dbReference>
<dbReference type="Pfam" id="PF17664">
    <property type="entry name" value="HOATZ-like"/>
    <property type="match status" value="1"/>
</dbReference>
<dbReference type="PANTHER" id="PTHR47231:SF1">
    <property type="entry name" value="CILIA- AND FLAGELLA-ASSOCIATED PROTEIN HOATZ"/>
    <property type="match status" value="1"/>
</dbReference>
<evidence type="ECO:0000313" key="5">
    <source>
        <dbReference type="Proteomes" id="UP000663828"/>
    </source>
</evidence>
<dbReference type="OrthoDB" id="10004365at2759"/>
<dbReference type="Proteomes" id="UP000663828">
    <property type="component" value="Unassembled WGS sequence"/>
</dbReference>
<dbReference type="PANTHER" id="PTHR47231">
    <property type="entry name" value="UPF0722 PROTEIN C11ORF88"/>
    <property type="match status" value="1"/>
</dbReference>
<evidence type="ECO:0000256" key="1">
    <source>
        <dbReference type="ARBA" id="ARBA00023451"/>
    </source>
</evidence>
<gene>
    <name evidence="3" type="ORF">EDS130_LOCUS20154</name>
    <name evidence="4" type="ORF">XAT740_LOCUS57617</name>
</gene>
<comment type="caution">
    <text evidence="4">The sequence shown here is derived from an EMBL/GenBank/DDBJ whole genome shotgun (WGS) entry which is preliminary data.</text>
</comment>
<dbReference type="EMBL" id="CAJNOR010012006">
    <property type="protein sequence ID" value="CAF1665090.1"/>
    <property type="molecule type" value="Genomic_DNA"/>
</dbReference>